<dbReference type="Proteomes" id="UP000009026">
    <property type="component" value="Chromosome"/>
</dbReference>
<dbReference type="KEGG" id="mym:A176_005850"/>
<sequence length="87" mass="9898">MKTHPATPERCGLTASEMRKYLAPMKAAESAADASEDTLPEWKQVCIDAYALCQEQKWSGSCYDCFRYCEGQREWPVDKCRRVGKGE</sequence>
<evidence type="ECO:0000313" key="2">
    <source>
        <dbReference type="Proteomes" id="UP000009026"/>
    </source>
</evidence>
<proteinExistence type="predicted"/>
<reference evidence="1 2" key="1">
    <citation type="journal article" date="2016" name="PLoS ONE">
        <title>Complete Genome Sequence and Comparative Genomics of a Novel Myxobacterium Myxococcus hansupus.</title>
        <authorList>
            <person name="Sharma G."/>
            <person name="Narwani T."/>
            <person name="Subramanian S."/>
        </authorList>
    </citation>
    <scope>NUCLEOTIDE SEQUENCE [LARGE SCALE GENOMIC DNA]</scope>
    <source>
        <strain evidence="2">mixupus</strain>
    </source>
</reference>
<evidence type="ECO:0000313" key="1">
    <source>
        <dbReference type="EMBL" id="AKQ68938.1"/>
    </source>
</evidence>
<keyword evidence="2" id="KW-1185">Reference proteome</keyword>
<dbReference type="EMBL" id="CP012109">
    <property type="protein sequence ID" value="AKQ68938.1"/>
    <property type="molecule type" value="Genomic_DNA"/>
</dbReference>
<protein>
    <submittedName>
        <fullName evidence="1">FruE protein</fullName>
    </submittedName>
</protein>
<gene>
    <name evidence="1" type="ORF">A176_005850</name>
</gene>
<dbReference type="AlphaFoldDB" id="A0A0H4X518"/>
<name>A0A0H4X518_9BACT</name>
<dbReference type="PATRIC" id="fig|1297742.4.peg.5946"/>
<organism evidence="1 2">
    <name type="scientific">Pseudomyxococcus hansupus</name>
    <dbReference type="NCBI Taxonomy" id="1297742"/>
    <lineage>
        <taxon>Bacteria</taxon>
        <taxon>Pseudomonadati</taxon>
        <taxon>Myxococcota</taxon>
        <taxon>Myxococcia</taxon>
        <taxon>Myxococcales</taxon>
        <taxon>Cystobacterineae</taxon>
        <taxon>Myxococcaceae</taxon>
        <taxon>Pseudomyxococcus</taxon>
    </lineage>
</organism>
<accession>A0A0H4X518</accession>